<evidence type="ECO:0000313" key="1">
    <source>
        <dbReference type="EMBL" id="ETK11424.1"/>
    </source>
</evidence>
<protein>
    <submittedName>
        <fullName evidence="1">Uncharacterized protein</fullName>
    </submittedName>
</protein>
<dbReference type="EMBL" id="AYYF01001555">
    <property type="protein sequence ID" value="ETK11424.1"/>
    <property type="molecule type" value="Genomic_DNA"/>
</dbReference>
<evidence type="ECO:0000313" key="2">
    <source>
        <dbReference type="Proteomes" id="UP000034980"/>
    </source>
</evidence>
<sequence>MKMKALPRKRLDTKTGTLTLQDARLLCDKRMAYAAVGGSLYAEHAIRLPDQKGSIQKRAP</sequence>
<proteinExistence type="predicted"/>
<organism evidence="1 2">
    <name type="scientific">Tannerella sp. oral taxon BU063 isolate Cell 8/11</name>
    <dbReference type="NCBI Taxonomy" id="1411915"/>
    <lineage>
        <taxon>Bacteria</taxon>
        <taxon>Pseudomonadati</taxon>
        <taxon>Bacteroidota</taxon>
        <taxon>Bacteroidia</taxon>
        <taxon>Bacteroidales</taxon>
        <taxon>Tannerellaceae</taxon>
        <taxon>Tannerella</taxon>
    </lineage>
</organism>
<reference evidence="1 2" key="1">
    <citation type="submission" date="2013-11" db="EMBL/GenBank/DDBJ databases">
        <title>Single cell genomics of uncultured Tannerella BU063 (oral taxon 286).</title>
        <authorList>
            <person name="Beall C.J."/>
            <person name="Campbell A.G."/>
            <person name="Griffen A.L."/>
            <person name="Podar M."/>
            <person name="Leys E.J."/>
        </authorList>
    </citation>
    <scope>NUCLEOTIDE SEQUENCE [LARGE SCALE GENOMIC DNA]</scope>
    <source>
        <strain evidence="1">Cell 8/11</strain>
    </source>
</reference>
<accession>W2CW64</accession>
<gene>
    <name evidence="1" type="ORF">T235_15495</name>
</gene>
<dbReference type="AlphaFoldDB" id="W2CW64"/>
<comment type="caution">
    <text evidence="1">The sequence shown here is derived from an EMBL/GenBank/DDBJ whole genome shotgun (WGS) entry which is preliminary data.</text>
</comment>
<name>W2CW64_9BACT</name>
<dbReference type="Proteomes" id="UP000034980">
    <property type="component" value="Unassembled WGS sequence"/>
</dbReference>